<evidence type="ECO:0000313" key="3">
    <source>
        <dbReference type="Proteomes" id="UP000280008"/>
    </source>
</evidence>
<dbReference type="InterPro" id="IPR001279">
    <property type="entry name" value="Metallo-B-lactamas"/>
</dbReference>
<comment type="caution">
    <text evidence="2">The sequence shown here is derived from an EMBL/GenBank/DDBJ whole genome shotgun (WGS) entry which is preliminary data.</text>
</comment>
<dbReference type="Proteomes" id="UP000280008">
    <property type="component" value="Unassembled WGS sequence"/>
</dbReference>
<name>A0A495IN51_9MICO</name>
<dbReference type="SMART" id="SM00849">
    <property type="entry name" value="Lactamase_B"/>
    <property type="match status" value="1"/>
</dbReference>
<dbReference type="EMBL" id="RBKS01000001">
    <property type="protein sequence ID" value="RKR76611.1"/>
    <property type="molecule type" value="Genomic_DNA"/>
</dbReference>
<organism evidence="2 3">
    <name type="scientific">Frondihabitans australicus</name>
    <dbReference type="NCBI Taxonomy" id="386892"/>
    <lineage>
        <taxon>Bacteria</taxon>
        <taxon>Bacillati</taxon>
        <taxon>Actinomycetota</taxon>
        <taxon>Actinomycetes</taxon>
        <taxon>Micrococcales</taxon>
        <taxon>Microbacteriaceae</taxon>
        <taxon>Frondihabitans</taxon>
    </lineage>
</organism>
<gene>
    <name evidence="2" type="ORF">C8E83_3788</name>
</gene>
<evidence type="ECO:0000313" key="2">
    <source>
        <dbReference type="EMBL" id="RKR76611.1"/>
    </source>
</evidence>
<keyword evidence="2" id="KW-0378">Hydrolase</keyword>
<accession>A0A495IN51</accession>
<protein>
    <submittedName>
        <fullName evidence="2">Glyoxylase-like metal-dependent hydrolase (Beta-lactamase superfamily II)</fullName>
    </submittedName>
</protein>
<dbReference type="SUPFAM" id="SSF56281">
    <property type="entry name" value="Metallo-hydrolase/oxidoreductase"/>
    <property type="match status" value="1"/>
</dbReference>
<keyword evidence="3" id="KW-1185">Reference proteome</keyword>
<sequence>MTRRLVEVSPGVLVATSRRDTTTSTVVRATPASNEVLLVDPAWEPDELEALADDLDELGLQVVAGFSTHAHFDHVLWHPRFGSPPRWASAETARRATSSPTRDELLGELGPWPAELLPLVGDVAPLPGPGRLLPWQGQPVEVVVHDAHVPGHGALWLSGSRILLAGDMLSDVEPPLPATDDPAGFAAYLDGLETLRPFVEQAALVIPGHGHVGQDPKARLAADLRALDSLARGRGLPPGDTRVAPA</sequence>
<dbReference type="GO" id="GO:0016787">
    <property type="term" value="F:hydrolase activity"/>
    <property type="evidence" value="ECO:0007669"/>
    <property type="project" value="UniProtKB-KW"/>
</dbReference>
<proteinExistence type="predicted"/>
<dbReference type="InterPro" id="IPR036866">
    <property type="entry name" value="RibonucZ/Hydroxyglut_hydro"/>
</dbReference>
<dbReference type="AlphaFoldDB" id="A0A495IN51"/>
<reference evidence="2 3" key="1">
    <citation type="submission" date="2018-10" db="EMBL/GenBank/DDBJ databases">
        <title>Sequencing the genomes of 1000 actinobacteria strains.</title>
        <authorList>
            <person name="Klenk H.-P."/>
        </authorList>
    </citation>
    <scope>NUCLEOTIDE SEQUENCE [LARGE SCALE GENOMIC DNA]</scope>
    <source>
        <strain evidence="2 3">DSM 17894</strain>
    </source>
</reference>
<evidence type="ECO:0000259" key="1">
    <source>
        <dbReference type="SMART" id="SM00849"/>
    </source>
</evidence>
<dbReference type="CDD" id="cd06262">
    <property type="entry name" value="metallo-hydrolase-like_MBL-fold"/>
    <property type="match status" value="1"/>
</dbReference>
<dbReference type="PANTHER" id="PTHR42951:SF22">
    <property type="entry name" value="METALLO BETA-LACTAMASE SUPERFAMILY LIPOPROTEIN"/>
    <property type="match status" value="1"/>
</dbReference>
<feature type="domain" description="Metallo-beta-lactamase" evidence="1">
    <location>
        <begin position="21"/>
        <end position="209"/>
    </location>
</feature>
<dbReference type="InterPro" id="IPR050855">
    <property type="entry name" value="NDM-1-like"/>
</dbReference>
<dbReference type="Gene3D" id="3.60.15.10">
    <property type="entry name" value="Ribonuclease Z/Hydroxyacylglutathione hydrolase-like"/>
    <property type="match status" value="1"/>
</dbReference>
<dbReference type="RefSeq" id="WP_170160013.1">
    <property type="nucleotide sequence ID" value="NZ_RBKS01000001.1"/>
</dbReference>
<dbReference type="PANTHER" id="PTHR42951">
    <property type="entry name" value="METALLO-BETA-LACTAMASE DOMAIN-CONTAINING"/>
    <property type="match status" value="1"/>
</dbReference>
<dbReference type="Pfam" id="PF00753">
    <property type="entry name" value="Lactamase_B"/>
    <property type="match status" value="1"/>
</dbReference>